<sequence>MANHERKRGKWELPLYKLSQDLLVKIVLDVRKNKPKDSQKVVGEKPVS</sequence>
<dbReference type="RefSeq" id="WP_016362592.1">
    <property type="nucleotide sequence ID" value="NC_017672.3"/>
</dbReference>
<proteinExistence type="predicted"/>
<dbReference type="KEGG" id="pmw:B2K_39340"/>
<reference evidence="1 2" key="1">
    <citation type="submission" date="2013-06" db="EMBL/GenBank/DDBJ databases">
        <title>Complete genome sequence of Paenibacillus mucilaginosus K02.</title>
        <authorList>
            <person name="Xiao B."/>
            <person name="Sun L."/>
            <person name="Xiao L."/>
            <person name="Lian B."/>
        </authorList>
    </citation>
    <scope>NUCLEOTIDE SEQUENCE [LARGE SCALE GENOMIC DNA]</scope>
    <source>
        <strain evidence="1 2">K02</strain>
    </source>
</reference>
<organism evidence="1 2">
    <name type="scientific">Paenibacillus mucilaginosus K02</name>
    <dbReference type="NCBI Taxonomy" id="997761"/>
    <lineage>
        <taxon>Bacteria</taxon>
        <taxon>Bacillati</taxon>
        <taxon>Bacillota</taxon>
        <taxon>Bacilli</taxon>
        <taxon>Bacillales</taxon>
        <taxon>Paenibacillaceae</taxon>
        <taxon>Paenibacillus</taxon>
    </lineage>
</organism>
<accession>R9UPD7</accession>
<gene>
    <name evidence="1" type="ORF">B2K_39340</name>
</gene>
<dbReference type="AlphaFoldDB" id="R9UPD7"/>
<dbReference type="Proteomes" id="UP000007392">
    <property type="component" value="Chromosome"/>
</dbReference>
<dbReference type="EMBL" id="CP003422">
    <property type="protein sequence ID" value="AGN70682.1"/>
    <property type="molecule type" value="Genomic_DNA"/>
</dbReference>
<protein>
    <submittedName>
        <fullName evidence="1">Uncharacterized protein</fullName>
    </submittedName>
</protein>
<dbReference type="HOGENOM" id="CLU_3155725_0_0_9"/>
<evidence type="ECO:0000313" key="1">
    <source>
        <dbReference type="EMBL" id="AGN70682.1"/>
    </source>
</evidence>
<name>R9UPD7_9BACL</name>
<evidence type="ECO:0000313" key="2">
    <source>
        <dbReference type="Proteomes" id="UP000007392"/>
    </source>
</evidence>